<keyword evidence="2" id="KW-1185">Reference proteome</keyword>
<sequence length="156" mass="16177">MAAIRSTDRTSTGEKFAHAKVQAHKYTTAGLATSRLGVVGFASCNGLAAVGAPLGVPATSRPTFCIDATSTLCTALLVTGPALRILAARHQTIRPPKDPGSSDWPVDPQATLALGTILSNRSAAKCAPGRWCAVLAPGRLACLGPHLQKMGISWKY</sequence>
<dbReference type="EMBL" id="QLNT01000005">
    <property type="protein sequence ID" value="KAF3074283.1"/>
    <property type="molecule type" value="Genomic_DNA"/>
</dbReference>
<accession>A0A9P5CH68</accession>
<gene>
    <name evidence="1" type="ORF">CFAM422_003514</name>
</gene>
<dbReference type="Proteomes" id="UP000801864">
    <property type="component" value="Unassembled WGS sequence"/>
</dbReference>
<name>A0A9P5CH68_9HYPO</name>
<organism evidence="1 2">
    <name type="scientific">Trichoderma lentiforme</name>
    <dbReference type="NCBI Taxonomy" id="1567552"/>
    <lineage>
        <taxon>Eukaryota</taxon>
        <taxon>Fungi</taxon>
        <taxon>Dikarya</taxon>
        <taxon>Ascomycota</taxon>
        <taxon>Pezizomycotina</taxon>
        <taxon>Sordariomycetes</taxon>
        <taxon>Hypocreomycetidae</taxon>
        <taxon>Hypocreales</taxon>
        <taxon>Hypocreaceae</taxon>
        <taxon>Trichoderma</taxon>
    </lineage>
</organism>
<protein>
    <submittedName>
        <fullName evidence="1">Uncharacterized protein</fullName>
    </submittedName>
</protein>
<dbReference type="AlphaFoldDB" id="A0A9P5CH68"/>
<evidence type="ECO:0000313" key="2">
    <source>
        <dbReference type="Proteomes" id="UP000801864"/>
    </source>
</evidence>
<evidence type="ECO:0000313" key="1">
    <source>
        <dbReference type="EMBL" id="KAF3074283.1"/>
    </source>
</evidence>
<reference evidence="1 2" key="1">
    <citation type="submission" date="2018-06" db="EMBL/GenBank/DDBJ databases">
        <title>Genome analysis of cellulolytic fungus Trichoderma lentiforme CFAM-422.</title>
        <authorList>
            <person name="Steindorff A.S."/>
            <person name="Formighieri E.F."/>
            <person name="Midorikawa G.E.O."/>
            <person name="Tamietti M.S."/>
            <person name="Ramos E.Z."/>
            <person name="Silva A.S."/>
            <person name="Bon E.P.S."/>
            <person name="Mendes T.D."/>
            <person name="Damaso M.C.T."/>
            <person name="Favaro L.C.L."/>
        </authorList>
    </citation>
    <scope>NUCLEOTIDE SEQUENCE [LARGE SCALE GENOMIC DNA]</scope>
    <source>
        <strain evidence="1 2">CFAM-422</strain>
    </source>
</reference>
<proteinExistence type="predicted"/>
<comment type="caution">
    <text evidence="1">The sequence shown here is derived from an EMBL/GenBank/DDBJ whole genome shotgun (WGS) entry which is preliminary data.</text>
</comment>